<gene>
    <name evidence="2" type="ORF">BC936DRAFT_149902</name>
</gene>
<sequence length="426" mass="47180">MSTDQVSQHYEELLCLTSFLAYPSPISPPPRLLASSPPRPNMPVQPLPPEILRHTFTFFPHHCAITHLRCHTGDPLYCCSLVSATWRSIAIPLIWRTFNINWDPPLLRKLLRFLTGEQPQTFRFATHVTLDEDQIMSNPSPNLPSPNLPSPNLPSPNLPSPNLPSPNHRALRRAALAIINSRRYLSYVRYLRLAMNAPHDDLTTPATLTVMLLNLLPRNQICALTLYYPTDSRSHDMPVNLCIDALAPLLGRLARISIETADDFPFGLIPSTLPATLHHLDLSAAPGRTSLELLTPTEPHRDDKPTPHARLSHLCPCGMGRVLAWHHVRLLPAALHRCCHQASREGVSEPALARPIDVGDGLAWDDYRRGDPCASRVVPAARVSAVRRSRGDYGRSGCVPGVAGVAFEGVDYVGLSSRYGEKSFGF</sequence>
<organism evidence="2 3">
    <name type="scientific">Jimgerdemannia flammicorona</name>
    <dbReference type="NCBI Taxonomy" id="994334"/>
    <lineage>
        <taxon>Eukaryota</taxon>
        <taxon>Fungi</taxon>
        <taxon>Fungi incertae sedis</taxon>
        <taxon>Mucoromycota</taxon>
        <taxon>Mucoromycotina</taxon>
        <taxon>Endogonomycetes</taxon>
        <taxon>Endogonales</taxon>
        <taxon>Endogonaceae</taxon>
        <taxon>Jimgerdemannia</taxon>
    </lineage>
</organism>
<feature type="region of interest" description="Disordered" evidence="1">
    <location>
        <begin position="135"/>
        <end position="165"/>
    </location>
</feature>
<keyword evidence="3" id="KW-1185">Reference proteome</keyword>
<feature type="compositionally biased region" description="Pro residues" evidence="1">
    <location>
        <begin position="141"/>
        <end position="164"/>
    </location>
</feature>
<comment type="caution">
    <text evidence="2">The sequence shown here is derived from an EMBL/GenBank/DDBJ whole genome shotgun (WGS) entry which is preliminary data.</text>
</comment>
<reference evidence="2 3" key="1">
    <citation type="journal article" date="2018" name="New Phytol.">
        <title>Phylogenomics of Endogonaceae and evolution of mycorrhizas within Mucoromycota.</title>
        <authorList>
            <person name="Chang Y."/>
            <person name="Desiro A."/>
            <person name="Na H."/>
            <person name="Sandor L."/>
            <person name="Lipzen A."/>
            <person name="Clum A."/>
            <person name="Barry K."/>
            <person name="Grigoriev I.V."/>
            <person name="Martin F.M."/>
            <person name="Stajich J.E."/>
            <person name="Smith M.E."/>
            <person name="Bonito G."/>
            <person name="Spatafora J.W."/>
        </authorList>
    </citation>
    <scope>NUCLEOTIDE SEQUENCE [LARGE SCALE GENOMIC DNA]</scope>
    <source>
        <strain evidence="2 3">GMNB39</strain>
    </source>
</reference>
<evidence type="ECO:0000313" key="2">
    <source>
        <dbReference type="EMBL" id="RUP44123.1"/>
    </source>
</evidence>
<evidence type="ECO:0008006" key="4">
    <source>
        <dbReference type="Google" id="ProtNLM"/>
    </source>
</evidence>
<dbReference type="Proteomes" id="UP000268093">
    <property type="component" value="Unassembled WGS sequence"/>
</dbReference>
<proteinExistence type="predicted"/>
<evidence type="ECO:0000313" key="3">
    <source>
        <dbReference type="Proteomes" id="UP000268093"/>
    </source>
</evidence>
<dbReference type="AlphaFoldDB" id="A0A433CZV5"/>
<name>A0A433CZV5_9FUNG</name>
<evidence type="ECO:0000256" key="1">
    <source>
        <dbReference type="SAM" id="MobiDB-lite"/>
    </source>
</evidence>
<accession>A0A433CZV5</accession>
<protein>
    <recommendedName>
        <fullName evidence="4">F-box domain-containing protein</fullName>
    </recommendedName>
</protein>
<dbReference type="EMBL" id="RBNI01009554">
    <property type="protein sequence ID" value="RUP44123.1"/>
    <property type="molecule type" value="Genomic_DNA"/>
</dbReference>